<reference evidence="22" key="2">
    <citation type="submission" date="2025-09" db="UniProtKB">
        <authorList>
            <consortium name="Ensembl"/>
        </authorList>
    </citation>
    <scope>IDENTIFICATION</scope>
</reference>
<dbReference type="InterPro" id="IPR055356">
    <property type="entry name" value="ZP-N"/>
</dbReference>
<feature type="domain" description="ZP" evidence="21">
    <location>
        <begin position="601"/>
        <end position="847"/>
    </location>
</feature>
<name>A0A8C5WQY9_LATLA</name>
<keyword evidence="7" id="KW-0677">Repeat</keyword>
<dbReference type="CDD" id="cd00041">
    <property type="entry name" value="CUB"/>
    <property type="match status" value="2"/>
</dbReference>
<feature type="domain" description="SRCR" evidence="20">
    <location>
        <begin position="239"/>
        <end position="339"/>
    </location>
</feature>
<dbReference type="SMART" id="SM00202">
    <property type="entry name" value="SR"/>
    <property type="match status" value="2"/>
</dbReference>
<dbReference type="InterPro" id="IPR055355">
    <property type="entry name" value="ZP-C"/>
</dbReference>
<feature type="domain" description="CUB" evidence="19">
    <location>
        <begin position="43"/>
        <end position="148"/>
    </location>
</feature>
<evidence type="ECO:0000256" key="13">
    <source>
        <dbReference type="ARBA" id="ARBA00047197"/>
    </source>
</evidence>
<reference evidence="22" key="1">
    <citation type="submission" date="2025-08" db="UniProtKB">
        <authorList>
            <consortium name="Ensembl"/>
        </authorList>
    </citation>
    <scope>IDENTIFICATION</scope>
</reference>
<keyword evidence="11" id="KW-0325">Glycoprotein</keyword>
<feature type="disulfide bond" evidence="16">
    <location>
        <begin position="394"/>
        <end position="455"/>
    </location>
</feature>
<dbReference type="Pfam" id="PF00100">
    <property type="entry name" value="Zona_pellucida"/>
    <property type="match status" value="1"/>
</dbReference>
<dbReference type="GO" id="GO:0016020">
    <property type="term" value="C:membrane"/>
    <property type="evidence" value="ECO:0007669"/>
    <property type="project" value="InterPro"/>
</dbReference>
<dbReference type="Gene3D" id="2.60.40.3210">
    <property type="entry name" value="Zona pellucida, ZP-N domain"/>
    <property type="match status" value="1"/>
</dbReference>
<evidence type="ECO:0000256" key="9">
    <source>
        <dbReference type="ARBA" id="ARBA00022927"/>
    </source>
</evidence>
<dbReference type="Proteomes" id="UP000694406">
    <property type="component" value="Unplaced"/>
</dbReference>
<feature type="domain" description="SRCR" evidence="20">
    <location>
        <begin position="356"/>
        <end position="456"/>
    </location>
</feature>
<evidence type="ECO:0000256" key="3">
    <source>
        <dbReference type="ARBA" id="ARBA00022448"/>
    </source>
</evidence>
<dbReference type="Pfam" id="PF00530">
    <property type="entry name" value="SRCR"/>
    <property type="match status" value="2"/>
</dbReference>
<evidence type="ECO:0000259" key="21">
    <source>
        <dbReference type="PROSITE" id="PS51034"/>
    </source>
</evidence>
<evidence type="ECO:0000256" key="14">
    <source>
        <dbReference type="ARBA" id="ARBA00047200"/>
    </source>
</evidence>
<dbReference type="Pfam" id="PF23344">
    <property type="entry name" value="ZP-N"/>
    <property type="match status" value="1"/>
</dbReference>
<dbReference type="PROSITE" id="PS50287">
    <property type="entry name" value="SRCR_2"/>
    <property type="match status" value="2"/>
</dbReference>
<comment type="similarity">
    <text evidence="2">Belongs to the DMBT1 family.</text>
</comment>
<dbReference type="Gene3D" id="2.60.40.4100">
    <property type="entry name" value="Zona pellucida, ZP-C domain"/>
    <property type="match status" value="1"/>
</dbReference>
<feature type="disulfide bond" evidence="16">
    <location>
        <begin position="264"/>
        <end position="328"/>
    </location>
</feature>
<keyword evidence="8" id="KW-0221">Differentiation</keyword>
<dbReference type="InterPro" id="IPR000859">
    <property type="entry name" value="CUB_dom"/>
</dbReference>
<evidence type="ECO:0000256" key="10">
    <source>
        <dbReference type="ARBA" id="ARBA00023157"/>
    </source>
</evidence>
<dbReference type="GeneTree" id="ENSGT00950000183145"/>
<dbReference type="Gene3D" id="2.60.120.290">
    <property type="entry name" value="Spermadhesin, CUB domain"/>
    <property type="match status" value="2"/>
</dbReference>
<dbReference type="PANTHER" id="PTHR19331:SF22">
    <property type="entry name" value="DELETED IN MALIGNANT BRAIN TUMORS 1 PROTEIN"/>
    <property type="match status" value="1"/>
</dbReference>
<proteinExistence type="inferred from homology"/>
<keyword evidence="4" id="KW-0217">Developmental protein</keyword>
<feature type="signal peptide" evidence="18">
    <location>
        <begin position="1"/>
        <end position="22"/>
    </location>
</feature>
<evidence type="ECO:0000256" key="18">
    <source>
        <dbReference type="SAM" id="SignalP"/>
    </source>
</evidence>
<feature type="chain" id="PRO_5034657672" description="Scavenger receptor cysteine-rich domain-containing protein DMBT1" evidence="18">
    <location>
        <begin position="23"/>
        <end position="877"/>
    </location>
</feature>
<dbReference type="SMART" id="SM00042">
    <property type="entry name" value="CUB"/>
    <property type="match status" value="2"/>
</dbReference>
<dbReference type="GO" id="GO:0030154">
    <property type="term" value="P:cell differentiation"/>
    <property type="evidence" value="ECO:0007669"/>
    <property type="project" value="UniProtKB-KW"/>
</dbReference>
<dbReference type="GO" id="GO:0015031">
    <property type="term" value="P:protein transport"/>
    <property type="evidence" value="ECO:0007669"/>
    <property type="project" value="UniProtKB-KW"/>
</dbReference>
<evidence type="ECO:0000256" key="16">
    <source>
        <dbReference type="PROSITE-ProRule" id="PRU00196"/>
    </source>
</evidence>
<evidence type="ECO:0000256" key="7">
    <source>
        <dbReference type="ARBA" id="ARBA00022737"/>
    </source>
</evidence>
<evidence type="ECO:0000256" key="4">
    <source>
        <dbReference type="ARBA" id="ARBA00022473"/>
    </source>
</evidence>
<feature type="region of interest" description="Disordered" evidence="17">
    <location>
        <begin position="187"/>
        <end position="214"/>
    </location>
</feature>
<dbReference type="FunFam" id="3.10.250.10:FF:000003">
    <property type="entry name" value="Deleted in malignant brain tumors 1"/>
    <property type="match status" value="2"/>
</dbReference>
<evidence type="ECO:0000256" key="8">
    <source>
        <dbReference type="ARBA" id="ARBA00022782"/>
    </source>
</evidence>
<evidence type="ECO:0000313" key="22">
    <source>
        <dbReference type="Ensembl" id="ENSLLTP00000007269.1"/>
    </source>
</evidence>
<evidence type="ECO:0000256" key="1">
    <source>
        <dbReference type="ARBA" id="ARBA00004613"/>
    </source>
</evidence>
<dbReference type="SMART" id="SM00241">
    <property type="entry name" value="ZP"/>
    <property type="match status" value="1"/>
</dbReference>
<dbReference type="PROSITE" id="PS01180">
    <property type="entry name" value="CUB"/>
    <property type="match status" value="2"/>
</dbReference>
<dbReference type="InterPro" id="IPR001507">
    <property type="entry name" value="ZP_dom"/>
</dbReference>
<evidence type="ECO:0000256" key="11">
    <source>
        <dbReference type="ARBA" id="ARBA00023180"/>
    </source>
</evidence>
<dbReference type="InterPro" id="IPR042235">
    <property type="entry name" value="ZP-C_dom"/>
</dbReference>
<feature type="disulfide bond" evidence="16">
    <location>
        <begin position="308"/>
        <end position="318"/>
    </location>
</feature>
<dbReference type="Pfam" id="PF00431">
    <property type="entry name" value="CUB"/>
    <property type="match status" value="2"/>
</dbReference>
<protein>
    <recommendedName>
        <fullName evidence="13">Scavenger receptor cysteine-rich domain-containing protein DMBT1</fullName>
    </recommendedName>
    <alternativeName>
        <fullName evidence="14">Deleted in malignant brain tumors 1 protein</fullName>
    </alternativeName>
    <alternativeName>
        <fullName evidence="12">Hensin</fullName>
    </alternativeName>
</protein>
<keyword evidence="23" id="KW-1185">Reference proteome</keyword>
<organism evidence="22 23">
    <name type="scientific">Laticauda laticaudata</name>
    <name type="common">Blue-ringed sea krait</name>
    <name type="synonym">Blue-lipped sea krait</name>
    <dbReference type="NCBI Taxonomy" id="8630"/>
    <lineage>
        <taxon>Eukaryota</taxon>
        <taxon>Metazoa</taxon>
        <taxon>Chordata</taxon>
        <taxon>Craniata</taxon>
        <taxon>Vertebrata</taxon>
        <taxon>Euteleostomi</taxon>
        <taxon>Lepidosauria</taxon>
        <taxon>Squamata</taxon>
        <taxon>Bifurcata</taxon>
        <taxon>Unidentata</taxon>
        <taxon>Episquamata</taxon>
        <taxon>Toxicofera</taxon>
        <taxon>Serpentes</taxon>
        <taxon>Colubroidea</taxon>
        <taxon>Elapidae</taxon>
        <taxon>Laticaudinae</taxon>
        <taxon>Laticauda</taxon>
    </lineage>
</organism>
<dbReference type="PROSITE" id="PS51034">
    <property type="entry name" value="ZP_2"/>
    <property type="match status" value="1"/>
</dbReference>
<dbReference type="AlphaFoldDB" id="A0A8C5WQY9"/>
<evidence type="ECO:0000259" key="20">
    <source>
        <dbReference type="PROSITE" id="PS50287"/>
    </source>
</evidence>
<keyword evidence="5" id="KW-0964">Secreted</keyword>
<dbReference type="PROSITE" id="PS00420">
    <property type="entry name" value="SRCR_1"/>
    <property type="match status" value="1"/>
</dbReference>
<evidence type="ECO:0000256" key="17">
    <source>
        <dbReference type="SAM" id="MobiDB-lite"/>
    </source>
</evidence>
<dbReference type="FunFam" id="2.60.40.4100:FF:000005">
    <property type="entry name" value="Deleted in malignant brain tumors 1"/>
    <property type="match status" value="1"/>
</dbReference>
<dbReference type="GO" id="GO:0005576">
    <property type="term" value="C:extracellular region"/>
    <property type="evidence" value="ECO:0007669"/>
    <property type="project" value="UniProtKB-SubCell"/>
</dbReference>
<dbReference type="InterPro" id="IPR017977">
    <property type="entry name" value="ZP_dom_CS"/>
</dbReference>
<dbReference type="InterPro" id="IPR035914">
    <property type="entry name" value="Sperma_CUB_dom_sf"/>
</dbReference>
<dbReference type="PROSITE" id="PS00682">
    <property type="entry name" value="ZP_1"/>
    <property type="match status" value="1"/>
</dbReference>
<keyword evidence="3" id="KW-0813">Transport</keyword>
<evidence type="ECO:0000256" key="15">
    <source>
        <dbReference type="PROSITE-ProRule" id="PRU00059"/>
    </source>
</evidence>
<evidence type="ECO:0000313" key="23">
    <source>
        <dbReference type="Proteomes" id="UP000694406"/>
    </source>
</evidence>
<dbReference type="Ensembl" id="ENSLLTT00000007543.1">
    <property type="protein sequence ID" value="ENSLLTP00000007269.1"/>
    <property type="gene ID" value="ENSLLTG00000005541.1"/>
</dbReference>
<dbReference type="SUPFAM" id="SSF49854">
    <property type="entry name" value="Spermadhesin, CUB domain"/>
    <property type="match status" value="2"/>
</dbReference>
<keyword evidence="9" id="KW-0653">Protein transport</keyword>
<evidence type="ECO:0000256" key="6">
    <source>
        <dbReference type="ARBA" id="ARBA00022729"/>
    </source>
</evidence>
<comment type="caution">
    <text evidence="15">Lacks conserved residue(s) required for the propagation of feature annotation.</text>
</comment>
<dbReference type="PRINTS" id="PR00258">
    <property type="entry name" value="SPERACTRCPTR"/>
</dbReference>
<dbReference type="InterPro" id="IPR001190">
    <property type="entry name" value="SRCR"/>
</dbReference>
<feature type="domain" description="CUB" evidence="19">
    <location>
        <begin position="474"/>
        <end position="582"/>
    </location>
</feature>
<keyword evidence="6 18" id="KW-0732">Signal</keyword>
<keyword evidence="10 16" id="KW-1015">Disulfide bond</keyword>
<feature type="disulfide bond" evidence="16">
    <location>
        <begin position="381"/>
        <end position="445"/>
    </location>
</feature>
<feature type="disulfide bond" evidence="16">
    <location>
        <begin position="277"/>
        <end position="338"/>
    </location>
</feature>
<feature type="compositionally biased region" description="Low complexity" evidence="17">
    <location>
        <begin position="200"/>
        <end position="214"/>
    </location>
</feature>
<dbReference type="SUPFAM" id="SSF56487">
    <property type="entry name" value="SRCR-like"/>
    <property type="match status" value="2"/>
</dbReference>
<evidence type="ECO:0000256" key="12">
    <source>
        <dbReference type="ARBA" id="ARBA00030560"/>
    </source>
</evidence>
<evidence type="ECO:0000259" key="19">
    <source>
        <dbReference type="PROSITE" id="PS01180"/>
    </source>
</evidence>
<accession>A0A8C5WQY9</accession>
<evidence type="ECO:0000256" key="5">
    <source>
        <dbReference type="ARBA" id="ARBA00022525"/>
    </source>
</evidence>
<dbReference type="Gene3D" id="3.10.250.10">
    <property type="entry name" value="SRCR-like domain"/>
    <property type="match status" value="2"/>
</dbReference>
<sequence length="877" mass="97039">MDHTLIFLWVLLLSATASTVSASTVSGVTPMPSDLFSTAVAGCGSTFSDATGSFLGPYYPGDSRNEKCVWKINSPEHHPIRIILNYINLDCATEYIAVYQGEPERSTLLGKICEGEKTLFSYSGQLTVVLYRHSNTEGQGFIAFYDVREDFTTPLPRANFTTHPEETSAPSTPAPITIKRTIKTTTISETQAPSTPAPSTPATSTPATSTPATSTPAIFAYETTIKTTITSEGAPGKSIRLVNGNNTCEGRVEILHGGLWGTVCDDSWDLNDATVVCKQLGCGRAIKAYGSAYFGQGSGNITLDDVNCRGNENKLEECSHRGWYRHNCNHGEDAGVSCSGHITATTGPEIPPRESVRLVNGKNNCEGRVEILHGGLWGTVCDDSWDLNDATVVCKQLDCGRAITAYGSAYFGQGSGNITLDDVNCRGNENKLEECSHRGWYRHNCNHGEDAGVSCSGSSTPAPLVTKTIPTNQCGGQLTNGYGSFSGPYYPGNHNNMTCVWKIQVRHLKRINLKFSYINLDCDKEYVEIYDGLQYSLYPLGRTCSSAYLNYTYSSTSNIMTIVLHRNSGDAGNGFSAYYYSIPQELRPTTPASTSKDTRLSCSDGFMRARISISYLNSIGYNASQVYLNSLDRSCRSQIASDYVYFIIPFYGCNTDIRVKNDTITYYNVIKTLNSDYIITRKKNFQFHVLCEMKQNTIVETMFIAQNAIDLTERRIGHYNVSLAFYSSLSFTHKIVESPYYVSLNQNLYLQATLHTADTNIVLFLDTCIASPDNNDFRTLTYDLIRSGCPRDSTYRSLSSPANNTVRFQFNSFKFLNKHNSVYIQCKLVVCRADDRSSRCHQGCSMRNKRSVDESQEKVNVVLGPLKLLKDENEVQK</sequence>
<dbReference type="PANTHER" id="PTHR19331">
    <property type="entry name" value="SCAVENGER RECEPTOR DOMAIN-CONTAINING"/>
    <property type="match status" value="1"/>
</dbReference>
<dbReference type="InterPro" id="IPR036772">
    <property type="entry name" value="SRCR-like_dom_sf"/>
</dbReference>
<feature type="disulfide bond" evidence="16">
    <location>
        <begin position="425"/>
        <end position="435"/>
    </location>
</feature>
<comment type="subcellular location">
    <subcellularLocation>
        <location evidence="1">Secreted</location>
    </subcellularLocation>
</comment>
<evidence type="ECO:0000256" key="2">
    <source>
        <dbReference type="ARBA" id="ARBA00009931"/>
    </source>
</evidence>